<dbReference type="AlphaFoldDB" id="A0A1H0ZEE1"/>
<dbReference type="SUPFAM" id="SSF82171">
    <property type="entry name" value="DPP6 N-terminal domain-like"/>
    <property type="match status" value="1"/>
</dbReference>
<dbReference type="Proteomes" id="UP000181917">
    <property type="component" value="Unassembled WGS sequence"/>
</dbReference>
<sequence>MADVVVWKDIIVLRSAFRTLAAVLLFGLALAGCSSIPEMGPVDRIEPPTEGAPVGEYTFNPPGPEPGAGPEQVIEGFLLAGTATQDDYGTAREFMAPKLAGEWRSTERTLVYDGGVKITKAAGEHAYVLNFEVASVIDARGIRVTADPGTTRSVPVELEQVDGQWRISGIPDGTMVSASDFPVLFEAYTAYFFDPTFSYAVPDIRWLASRQGVAASLATLMLEGPAPYLAEAVVSAFPEGTRLAQQAVPVESGVAGVDLTSDALDGTTFLDRQRMQQQLELTLGPLNTVSSIRMSVGQRDVEIGDRAAAGFEPAVKDPAVGSRQIAVLDGELVFYEGSAPVQDTQLPKVSQLNPREPALAPNGDEAAFLGDGGLFTIGADGAVRNVVAGAELTGPSIGPFGWVWTASGHGGTVSAVPLDQSGGSAAPVAAQWLAGVEVTDLRISRDGTRALLITQEGGEGKVQLAGIVRDGDGAPLRLSEPNELRSPVAADSAVWADETTVAVLDSGGSEAAVLGLDGSSEELGELDGMEEISAGNGPDNIYVQTPDAVYSRVGHSWAAQPPPVVLDPAFPG</sequence>
<dbReference type="Pfam" id="PF10647">
    <property type="entry name" value="Gmad1"/>
    <property type="match status" value="1"/>
</dbReference>
<accession>A0A1H0ZEE1</accession>
<evidence type="ECO:0000313" key="4">
    <source>
        <dbReference type="Proteomes" id="UP000181917"/>
    </source>
</evidence>
<evidence type="ECO:0000313" key="3">
    <source>
        <dbReference type="EMBL" id="SDQ25762.1"/>
    </source>
</evidence>
<protein>
    <submittedName>
        <fullName evidence="3">Sporulation and spore germination</fullName>
    </submittedName>
</protein>
<dbReference type="InterPro" id="IPR059026">
    <property type="entry name" value="LpqB_N"/>
</dbReference>
<name>A0A1H0ZEE1_9MICC</name>
<dbReference type="EMBL" id="FNKH01000002">
    <property type="protein sequence ID" value="SDQ25762.1"/>
    <property type="molecule type" value="Genomic_DNA"/>
</dbReference>
<keyword evidence="4" id="KW-1185">Reference proteome</keyword>
<evidence type="ECO:0000259" key="2">
    <source>
        <dbReference type="SMART" id="SM00909"/>
    </source>
</evidence>
<feature type="region of interest" description="Disordered" evidence="1">
    <location>
        <begin position="47"/>
        <end position="70"/>
    </location>
</feature>
<dbReference type="InterPro" id="IPR018910">
    <property type="entry name" value="LpqB_C"/>
</dbReference>
<dbReference type="Pfam" id="PF25976">
    <property type="entry name" value="LpqB_N"/>
    <property type="match status" value="1"/>
</dbReference>
<dbReference type="STRING" id="37928.SAMN04489742_0302"/>
<evidence type="ECO:0000256" key="1">
    <source>
        <dbReference type="SAM" id="MobiDB-lite"/>
    </source>
</evidence>
<gene>
    <name evidence="3" type="ORF">SAMN04489742_0302</name>
</gene>
<dbReference type="SMART" id="SM00909">
    <property type="entry name" value="Germane"/>
    <property type="match status" value="1"/>
</dbReference>
<dbReference type="InterPro" id="IPR019606">
    <property type="entry name" value="GerMN"/>
</dbReference>
<proteinExistence type="predicted"/>
<organism evidence="3 4">
    <name type="scientific">Crystallibacter crystallopoietes</name>
    <dbReference type="NCBI Taxonomy" id="37928"/>
    <lineage>
        <taxon>Bacteria</taxon>
        <taxon>Bacillati</taxon>
        <taxon>Actinomycetota</taxon>
        <taxon>Actinomycetes</taxon>
        <taxon>Micrococcales</taxon>
        <taxon>Micrococcaceae</taxon>
        <taxon>Crystallibacter</taxon>
    </lineage>
</organism>
<dbReference type="Pfam" id="PF10646">
    <property type="entry name" value="Germane"/>
    <property type="match status" value="1"/>
</dbReference>
<reference evidence="3 4" key="1">
    <citation type="submission" date="2016-10" db="EMBL/GenBank/DDBJ databases">
        <authorList>
            <person name="de Groot N.N."/>
        </authorList>
    </citation>
    <scope>NUCLEOTIDE SEQUENCE [LARGE SCALE GENOMIC DNA]</scope>
    <source>
        <strain evidence="3 4">DSM 20117</strain>
    </source>
</reference>
<feature type="domain" description="GerMN" evidence="2">
    <location>
        <begin position="214"/>
        <end position="305"/>
    </location>
</feature>